<protein>
    <submittedName>
        <fullName evidence="1">Uncharacterized protein</fullName>
    </submittedName>
</protein>
<proteinExistence type="predicted"/>
<dbReference type="RefSeq" id="WP_164487291.1">
    <property type="nucleotide sequence ID" value="NZ_CP027706.1"/>
</dbReference>
<evidence type="ECO:0000313" key="2">
    <source>
        <dbReference type="Proteomes" id="UP000693952"/>
    </source>
</evidence>
<gene>
    <name evidence="1" type="ORF">KSS89_16205</name>
</gene>
<organism evidence="1 2">
    <name type="scientific">Pseudomonas sessilinigenes</name>
    <dbReference type="NCBI Taxonomy" id="658629"/>
    <lineage>
        <taxon>Bacteria</taxon>
        <taxon>Pseudomonadati</taxon>
        <taxon>Pseudomonadota</taxon>
        <taxon>Gammaproteobacteria</taxon>
        <taxon>Pseudomonadales</taxon>
        <taxon>Pseudomonadaceae</taxon>
        <taxon>Pseudomonas</taxon>
    </lineage>
</organism>
<evidence type="ECO:0000313" key="1">
    <source>
        <dbReference type="EMBL" id="QXH37836.1"/>
    </source>
</evidence>
<accession>A0ABX8MFH1</accession>
<keyword evidence="2" id="KW-1185">Reference proteome</keyword>
<dbReference type="EMBL" id="CP077074">
    <property type="protein sequence ID" value="QXH37836.1"/>
    <property type="molecule type" value="Genomic_DNA"/>
</dbReference>
<dbReference type="Proteomes" id="UP000693952">
    <property type="component" value="Chromosome"/>
</dbReference>
<reference evidence="1" key="1">
    <citation type="submission" date="2021-06" db="EMBL/GenBank/DDBJ databases">
        <title>Updating the genus Pseudomonas: Description of 43 new species and partition of the Pseudomonas putida group.</title>
        <authorList>
            <person name="Girard L."/>
            <person name="Lood C."/>
            <person name="Vandamme P."/>
            <person name="Rokni-Zadeh H."/>
            <person name="van Noort V."/>
            <person name="Hofte M."/>
            <person name="Lavigne R."/>
            <person name="De Mot R."/>
        </authorList>
    </citation>
    <scope>NUCLEOTIDE SEQUENCE</scope>
    <source>
        <strain evidence="1">CMR12a</strain>
    </source>
</reference>
<sequence length="47" mass="5443">MRDFLNKPATYDSQTVIQAARREIDRRAWTRSEGTTSPNTCVRRVTS</sequence>
<name>A0ABX8MFH1_9PSED</name>